<feature type="compositionally biased region" description="Low complexity" evidence="1">
    <location>
        <begin position="21"/>
        <end position="41"/>
    </location>
</feature>
<feature type="compositionally biased region" description="Basic and acidic residues" evidence="1">
    <location>
        <begin position="8"/>
        <end position="20"/>
    </location>
</feature>
<keyword evidence="3" id="KW-1185">Reference proteome</keyword>
<dbReference type="Proteomes" id="UP000198211">
    <property type="component" value="Unassembled WGS sequence"/>
</dbReference>
<reference evidence="3" key="1">
    <citation type="submission" date="2017-03" db="EMBL/GenBank/DDBJ databases">
        <title>Phytopthora megakarya and P. palmivora, two closely related causual agents of cacao black pod achieved similar genome size and gene model numbers by different mechanisms.</title>
        <authorList>
            <person name="Ali S."/>
            <person name="Shao J."/>
            <person name="Larry D.J."/>
            <person name="Kronmiller B."/>
            <person name="Shen D."/>
            <person name="Strem M.D."/>
            <person name="Melnick R.L."/>
            <person name="Guiltinan M.J."/>
            <person name="Tyler B.M."/>
            <person name="Meinhardt L.W."/>
            <person name="Bailey B.A."/>
        </authorList>
    </citation>
    <scope>NUCLEOTIDE SEQUENCE [LARGE SCALE GENOMIC DNA]</scope>
    <source>
        <strain evidence="3">zdho120</strain>
    </source>
</reference>
<dbReference type="AlphaFoldDB" id="A0A225UCD3"/>
<feature type="region of interest" description="Disordered" evidence="1">
    <location>
        <begin position="1"/>
        <end position="159"/>
    </location>
</feature>
<sequence length="299" mass="31974">MTTTTEIAARDQRAERRSAERTATTAKAKQQAPVTVTTVDTDGGGEVTLEGPEIRSTTGNTPLGSSGGFSFVDMGTGGSRSERQPGNDDGDQPVSTVVNLAIETGDRRGNHPVAATRNANDGGNHSGNAGRTGGNDGAGAERVPPPQGTGPPTVPSTAGLGTASQQIVLRERAKSLKLTKFKGLDDTMPVTMWLKTVRAEIRRQAVTSGTQWADAQLYHEVAAHLDGEAQRWFATVMESVSRENENITTLSTMLRTKYMTQRSGPEVVDLLNARRQMRGERLVDYAQSLREIAERGEIG</sequence>
<feature type="compositionally biased region" description="Pro residues" evidence="1">
    <location>
        <begin position="143"/>
        <end position="154"/>
    </location>
</feature>
<evidence type="ECO:0000313" key="3">
    <source>
        <dbReference type="Proteomes" id="UP000198211"/>
    </source>
</evidence>
<evidence type="ECO:0000313" key="2">
    <source>
        <dbReference type="EMBL" id="OWY90692.1"/>
    </source>
</evidence>
<dbReference type="OrthoDB" id="117242at2759"/>
<feature type="compositionally biased region" description="Polar residues" evidence="1">
    <location>
        <begin position="55"/>
        <end position="64"/>
    </location>
</feature>
<evidence type="ECO:0008006" key="4">
    <source>
        <dbReference type="Google" id="ProtNLM"/>
    </source>
</evidence>
<dbReference type="EMBL" id="NBNE01022173">
    <property type="protein sequence ID" value="OWY90692.1"/>
    <property type="molecule type" value="Genomic_DNA"/>
</dbReference>
<feature type="compositionally biased region" description="Polar residues" evidence="1">
    <location>
        <begin position="117"/>
        <end position="129"/>
    </location>
</feature>
<feature type="non-terminal residue" evidence="2">
    <location>
        <position position="299"/>
    </location>
</feature>
<evidence type="ECO:0000256" key="1">
    <source>
        <dbReference type="SAM" id="MobiDB-lite"/>
    </source>
</evidence>
<gene>
    <name evidence="2" type="ORF">PHMEG_00041063</name>
</gene>
<protein>
    <recommendedName>
        <fullName evidence="4">Retrotransposon gag domain-containing protein</fullName>
    </recommendedName>
</protein>
<name>A0A225UCD3_9STRA</name>
<accession>A0A225UCD3</accession>
<comment type="caution">
    <text evidence="2">The sequence shown here is derived from an EMBL/GenBank/DDBJ whole genome shotgun (WGS) entry which is preliminary data.</text>
</comment>
<proteinExistence type="predicted"/>
<organism evidence="2 3">
    <name type="scientific">Phytophthora megakarya</name>
    <dbReference type="NCBI Taxonomy" id="4795"/>
    <lineage>
        <taxon>Eukaryota</taxon>
        <taxon>Sar</taxon>
        <taxon>Stramenopiles</taxon>
        <taxon>Oomycota</taxon>
        <taxon>Peronosporomycetes</taxon>
        <taxon>Peronosporales</taxon>
        <taxon>Peronosporaceae</taxon>
        <taxon>Phytophthora</taxon>
    </lineage>
</organism>